<dbReference type="EMBL" id="GDJX01021264">
    <property type="protein sequence ID" value="JAT46672.1"/>
    <property type="molecule type" value="Transcribed_RNA"/>
</dbReference>
<dbReference type="InterPro" id="IPR027307">
    <property type="entry name" value="WASH7"/>
</dbReference>
<dbReference type="InterPro" id="IPR028191">
    <property type="entry name" value="WASH-4_N"/>
</dbReference>
<dbReference type="InterPro" id="IPR028282">
    <property type="entry name" value="WASH-7_central"/>
</dbReference>
<evidence type="ECO:0000259" key="2">
    <source>
        <dbReference type="Pfam" id="PF14745"/>
    </source>
</evidence>
<dbReference type="GO" id="GO:0016197">
    <property type="term" value="P:endosomal transport"/>
    <property type="evidence" value="ECO:0007669"/>
    <property type="project" value="TreeGrafter"/>
</dbReference>
<evidence type="ECO:0000313" key="4">
    <source>
        <dbReference type="EMBL" id="JAT46672.1"/>
    </source>
</evidence>
<dbReference type="PANTHER" id="PTHR31409:SF0">
    <property type="entry name" value="WASH COMPLEX SUBUNIT 4"/>
    <property type="match status" value="1"/>
</dbReference>
<name>A0A1D1XWB5_9ARAE</name>
<dbReference type="AlphaFoldDB" id="A0A1D1XWB5"/>
<proteinExistence type="predicted"/>
<gene>
    <name evidence="4" type="primary">KIAA1033_0</name>
    <name evidence="4" type="ORF">g.102349</name>
</gene>
<dbReference type="InterPro" id="IPR028283">
    <property type="entry name" value="WASH-7_C"/>
</dbReference>
<dbReference type="GO" id="GO:0005768">
    <property type="term" value="C:endosome"/>
    <property type="evidence" value="ECO:0007669"/>
    <property type="project" value="TreeGrafter"/>
</dbReference>
<dbReference type="Pfam" id="PF14746">
    <property type="entry name" value="WASH-7_C"/>
    <property type="match status" value="1"/>
</dbReference>
<evidence type="ECO:0000259" key="1">
    <source>
        <dbReference type="Pfam" id="PF14744"/>
    </source>
</evidence>
<feature type="non-terminal residue" evidence="4">
    <location>
        <position position="1"/>
    </location>
</feature>
<organism evidence="4">
    <name type="scientific">Anthurium amnicola</name>
    <dbReference type="NCBI Taxonomy" id="1678845"/>
    <lineage>
        <taxon>Eukaryota</taxon>
        <taxon>Viridiplantae</taxon>
        <taxon>Streptophyta</taxon>
        <taxon>Embryophyta</taxon>
        <taxon>Tracheophyta</taxon>
        <taxon>Spermatophyta</taxon>
        <taxon>Magnoliopsida</taxon>
        <taxon>Liliopsida</taxon>
        <taxon>Araceae</taxon>
        <taxon>Pothoideae</taxon>
        <taxon>Potheae</taxon>
        <taxon>Anthurium</taxon>
    </lineage>
</organism>
<dbReference type="GO" id="GO:0071203">
    <property type="term" value="C:WASH complex"/>
    <property type="evidence" value="ECO:0007669"/>
    <property type="project" value="InterPro"/>
</dbReference>
<feature type="domain" description="WASH complex subunit 4 N-terminal" evidence="2">
    <location>
        <begin position="84"/>
        <end position="659"/>
    </location>
</feature>
<dbReference type="GO" id="GO:0007032">
    <property type="term" value="P:endosome organization"/>
    <property type="evidence" value="ECO:0007669"/>
    <property type="project" value="TreeGrafter"/>
</dbReference>
<dbReference type="Pfam" id="PF14745">
    <property type="entry name" value="WASH-4_N"/>
    <property type="match status" value="1"/>
</dbReference>
<feature type="domain" description="WASH complex subunit 7 central" evidence="1">
    <location>
        <begin position="660"/>
        <end position="992"/>
    </location>
</feature>
<feature type="domain" description="WASH complex subunit 7 C-terminal" evidence="3">
    <location>
        <begin position="1036"/>
        <end position="1196"/>
    </location>
</feature>
<sequence length="1199" mass="136758">YIVCLLFPLSGVVRELHAFRRRTGLVPRPPILAASPMVSPELEEQQEKLRRAVDGWRCRSLDLLKDLRGDPYVSCSPSAAASAGAPCSASSRPIGIHVEPLEHSDLPSLIDSDNVDVAKFVMVLSYDCIEISRLRRQASRNLYRQLLLFGHRSSPQEVLLEGEPQMAFGQSLSLFMELFETVSRMSAVLGNLLQQLDYVYSQQDRNGLPYRSFKNVSLRSLFESFGEGLGMFLVLDEILRRNTHIKGCLSLFRRMLSKVKLELDTFDVSVKDLDCLDQVVCQLEKLLDGGLFQSMLHEGSSLNDMLQKFSCNKKLTDAFTLFTCDGLLELLPGLDTWKEYPFHRRKILQHIAVFLFSAHACGEAPEKKLRKVIMDVIQVVPVIYVDCGIRFTVLELIKNQCPQLVSLWPSLREAAKDYDLIMKNYLARLSETHSREWQSIKESLSCWVASFQSTVYPMGESQKSHADFQLQSRQIVQGIILAHRIHILALTILDLHALLEVPIKKEKFNSVCHMFILLKAMANTFYTKGLEVIQFLPHVISLMQSNIEELLVPAKVQLHLDVKRVGQMGKLRFLGSLTRVAGKDADAKVTDSLSLVLISMQLLRGNGSFKRQLIFSITMDVLQSIGHVDIDFFRIKKIMTKLATTVEFQSIVEEITDCSFLYWRKEMMKDWLSMIYIDNKFSWLQYLLDAFCDGLWLLELGHVGRLTQQSYEKELEDAVTNEIILPLCRDIENDLRLHVHSANLKGSVPVNPTKTGVRNLSWYLQMRPVRLPYKFIDIKTLVECYLNSTFYDHTAMALYNWKVYSEMRQLAELKYRVLLDDIHLPEHSSGCDFDLAEVLKDLCTFAKNYSYNITQQIFFEKIIDGQGHKNLTVVGVEHVVSAIAAHGLTMVSTASKNVVCFLTQKMSTLSGLLQDDILRSLLVKERMWKNEKGTPNKYPFKRAEHLSATMAKYSFRGHEVNIVDQLRSIITEMGNGLGLVRLLHTGGSRQACRISSCKPRYVTNFLESDRSCSPSDEIDTPGKVMDDAVYNKCQSIYGVDYFPSLLSSVLKELQCDRYLNLIDFHFIIPAIIANLIESKLHSKEKPLRRDREAGNQMIADDGFVMGATFVLKVTGQEKSFDELQWFTSANRHLEEVLISLSHITEHPKGSRIFGLKLWDQSCPVAILPETQKEIDKTKRYQKEMKLIEYGFNASRAIMS</sequence>
<protein>
    <submittedName>
        <fullName evidence="4">WASH complex subunit 7</fullName>
    </submittedName>
</protein>
<dbReference type="Pfam" id="PF14744">
    <property type="entry name" value="WASH-7_mid"/>
    <property type="match status" value="1"/>
</dbReference>
<accession>A0A1D1XWB5</accession>
<evidence type="ECO:0000259" key="3">
    <source>
        <dbReference type="Pfam" id="PF14746"/>
    </source>
</evidence>
<dbReference type="PANTHER" id="PTHR31409">
    <property type="entry name" value="WASH COMPLEX SUBUNIT 4"/>
    <property type="match status" value="1"/>
</dbReference>
<reference evidence="4" key="1">
    <citation type="submission" date="2015-07" db="EMBL/GenBank/DDBJ databases">
        <title>Transcriptome Assembly of Anthurium amnicola.</title>
        <authorList>
            <person name="Suzuki J."/>
        </authorList>
    </citation>
    <scope>NUCLEOTIDE SEQUENCE</scope>
</reference>